<dbReference type="Proteomes" id="UP000007110">
    <property type="component" value="Unassembled WGS sequence"/>
</dbReference>
<dbReference type="GO" id="GO:0060828">
    <property type="term" value="P:regulation of canonical Wnt signaling pathway"/>
    <property type="evidence" value="ECO:0007669"/>
    <property type="project" value="InterPro"/>
</dbReference>
<dbReference type="Gene3D" id="3.30.2280.10">
    <property type="entry name" value="Hypothetical protein (hspc210)"/>
    <property type="match status" value="1"/>
</dbReference>
<dbReference type="RefSeq" id="XP_003730505.3">
    <property type="nucleotide sequence ID" value="XM_003730457.3"/>
</dbReference>
<organism evidence="3 4">
    <name type="scientific">Strongylocentrotus purpuratus</name>
    <name type="common">Purple sea urchin</name>
    <dbReference type="NCBI Taxonomy" id="7668"/>
    <lineage>
        <taxon>Eukaryota</taxon>
        <taxon>Metazoa</taxon>
        <taxon>Echinodermata</taxon>
        <taxon>Eleutherozoa</taxon>
        <taxon>Echinozoa</taxon>
        <taxon>Echinoidea</taxon>
        <taxon>Euechinoidea</taxon>
        <taxon>Echinacea</taxon>
        <taxon>Camarodonta</taxon>
        <taxon>Echinidea</taxon>
        <taxon>Strongylocentrotidae</taxon>
        <taxon>Strongylocentrotus</taxon>
    </lineage>
</organism>
<dbReference type="InterPro" id="IPR037395">
    <property type="entry name" value="GSKIP"/>
</dbReference>
<dbReference type="AlphaFoldDB" id="A0A7M7GMU2"/>
<dbReference type="GO" id="GO:0030111">
    <property type="term" value="P:regulation of Wnt signaling pathway"/>
    <property type="evidence" value="ECO:0000318"/>
    <property type="project" value="GO_Central"/>
</dbReference>
<dbReference type="OMA" id="FAVTEMH"/>
<reference evidence="4" key="1">
    <citation type="submission" date="2015-02" db="EMBL/GenBank/DDBJ databases">
        <title>Genome sequencing for Strongylocentrotus purpuratus.</title>
        <authorList>
            <person name="Murali S."/>
            <person name="Liu Y."/>
            <person name="Vee V."/>
            <person name="English A."/>
            <person name="Wang M."/>
            <person name="Skinner E."/>
            <person name="Han Y."/>
            <person name="Muzny D.M."/>
            <person name="Worley K.C."/>
            <person name="Gibbs R.A."/>
        </authorList>
    </citation>
    <scope>NUCLEOTIDE SEQUENCE</scope>
</reference>
<dbReference type="InterPro" id="IPR007967">
    <property type="entry name" value="GSKIP_dom"/>
</dbReference>
<dbReference type="KEGG" id="spu:100888910"/>
<proteinExistence type="inferred from homology"/>
<dbReference type="PANTHER" id="PTHR12490:SF4">
    <property type="entry name" value="GSK3B-INTERACTING PROTEIN"/>
    <property type="match status" value="1"/>
</dbReference>
<keyword evidence="4" id="KW-1185">Reference proteome</keyword>
<feature type="domain" description="GSKIP" evidence="2">
    <location>
        <begin position="19"/>
        <end position="118"/>
    </location>
</feature>
<dbReference type="GeneID" id="100888910"/>
<dbReference type="Pfam" id="PF05303">
    <property type="entry name" value="GSKIP_dom"/>
    <property type="match status" value="1"/>
</dbReference>
<dbReference type="EnsemblMetazoa" id="XM_003730457">
    <property type="protein sequence ID" value="XP_003730505"/>
    <property type="gene ID" value="LOC100888910"/>
</dbReference>
<sequence>MASDTDSSLLNESDIKLMKIEADAAVQEVAFAVKHVEISSKLPASDDVVYLNIVTKENDTFCIELTVQGFRVIGHEYDTITKDISTPYFETIYSLLDHYSPKYRLTFGQALADKLQELQETEIGNSEDEEK</sequence>
<evidence type="ECO:0000313" key="3">
    <source>
        <dbReference type="EnsemblMetazoa" id="XP_003730505"/>
    </source>
</evidence>
<dbReference type="InParanoid" id="A0A7M7GMU2"/>
<dbReference type="InterPro" id="IPR023231">
    <property type="entry name" value="GSKIP_dom_sf"/>
</dbReference>
<dbReference type="SUPFAM" id="SSF103107">
    <property type="entry name" value="Hypothetical protein c14orf129, hspc210"/>
    <property type="match status" value="1"/>
</dbReference>
<dbReference type="FunCoup" id="A0A7M7GMU2">
    <property type="interactions" value="694"/>
</dbReference>
<reference evidence="3" key="2">
    <citation type="submission" date="2021-01" db="UniProtKB">
        <authorList>
            <consortium name="EnsemblMetazoa"/>
        </authorList>
    </citation>
    <scope>IDENTIFICATION</scope>
</reference>
<evidence type="ECO:0000313" key="4">
    <source>
        <dbReference type="Proteomes" id="UP000007110"/>
    </source>
</evidence>
<dbReference type="GO" id="GO:0019207">
    <property type="term" value="F:kinase regulator activity"/>
    <property type="evidence" value="ECO:0000318"/>
    <property type="project" value="GO_Central"/>
</dbReference>
<evidence type="ECO:0000256" key="1">
    <source>
        <dbReference type="ARBA" id="ARBA00009571"/>
    </source>
</evidence>
<dbReference type="OrthoDB" id="5804279at2759"/>
<accession>A0A7M7GMU2</accession>
<dbReference type="GO" id="GO:0005737">
    <property type="term" value="C:cytoplasm"/>
    <property type="evidence" value="ECO:0000318"/>
    <property type="project" value="GO_Central"/>
</dbReference>
<evidence type="ECO:0000259" key="2">
    <source>
        <dbReference type="Pfam" id="PF05303"/>
    </source>
</evidence>
<dbReference type="GO" id="GO:0051018">
    <property type="term" value="F:protein kinase A binding"/>
    <property type="evidence" value="ECO:0000318"/>
    <property type="project" value="GO_Central"/>
</dbReference>
<comment type="similarity">
    <text evidence="1">Belongs to the GSKIP family.</text>
</comment>
<protein>
    <recommendedName>
        <fullName evidence="2">GSKIP domain-containing protein</fullName>
    </recommendedName>
</protein>
<name>A0A7M7GMU2_STRPU</name>
<dbReference type="PANTHER" id="PTHR12490">
    <property type="entry name" value="GSK3B-INTERACTING PROTEIN"/>
    <property type="match status" value="1"/>
</dbReference>